<dbReference type="eggNOG" id="ENOG5032ZA6">
    <property type="taxonomic scope" value="Bacteria"/>
</dbReference>
<comment type="caution">
    <text evidence="1">The sequence shown here is derived from an EMBL/GenBank/DDBJ whole genome shotgun (WGS) entry which is preliminary data.</text>
</comment>
<reference evidence="1 2" key="1">
    <citation type="submission" date="2011-04" db="EMBL/GenBank/DDBJ databases">
        <authorList>
            <person name="Muzny D."/>
            <person name="Qin X."/>
            <person name="Deng J."/>
            <person name="Jiang H."/>
            <person name="Liu Y."/>
            <person name="Qu J."/>
            <person name="Song X.-Z."/>
            <person name="Zhang L."/>
            <person name="Thornton R."/>
            <person name="Coyle M."/>
            <person name="Francisco L."/>
            <person name="Jackson L."/>
            <person name="Javaid M."/>
            <person name="Korchina V."/>
            <person name="Kovar C."/>
            <person name="Mata R."/>
            <person name="Mathew T."/>
            <person name="Ngo R."/>
            <person name="Nguyen L."/>
            <person name="Nguyen N."/>
            <person name="Okwuonu G."/>
            <person name="Ongeri F."/>
            <person name="Pham C."/>
            <person name="Simmons D."/>
            <person name="Wilczek-Boney K."/>
            <person name="Hale W."/>
            <person name="Jakkamsetti A."/>
            <person name="Pham P."/>
            <person name="Ruth R."/>
            <person name="San Lucas F."/>
            <person name="Warren J."/>
            <person name="Zhang J."/>
            <person name="Zhao Z."/>
            <person name="Zhou C."/>
            <person name="Zhu D."/>
            <person name="Lee S."/>
            <person name="Bess C."/>
            <person name="Blankenburg K."/>
            <person name="Forbes L."/>
            <person name="Fu Q."/>
            <person name="Gubbala S."/>
            <person name="Hirani K."/>
            <person name="Jayaseelan J.C."/>
            <person name="Lara F."/>
            <person name="Munidasa M."/>
            <person name="Palculict T."/>
            <person name="Patil S."/>
            <person name="Pu L.-L."/>
            <person name="Saada N."/>
            <person name="Tang L."/>
            <person name="Weissenberger G."/>
            <person name="Zhu Y."/>
            <person name="Hemphill L."/>
            <person name="Shang Y."/>
            <person name="Youmans B."/>
            <person name="Ayvaz T."/>
            <person name="Ross M."/>
            <person name="Santibanez J."/>
            <person name="Aqrawi P."/>
            <person name="Gross S."/>
            <person name="Joshi V."/>
            <person name="Fowler G."/>
            <person name="Nazareth L."/>
            <person name="Reid J."/>
            <person name="Worley K."/>
            <person name="Petrosino J."/>
            <person name="Highlander S."/>
            <person name="Gibbs R."/>
        </authorList>
    </citation>
    <scope>NUCLEOTIDE SEQUENCE [LARGE SCALE GENOMIC DNA]</scope>
    <source>
        <strain evidence="1 2">2681</strain>
    </source>
</reference>
<name>F9DPW0_9BACL</name>
<dbReference type="AlphaFoldDB" id="F9DPW0"/>
<evidence type="ECO:0008006" key="3">
    <source>
        <dbReference type="Google" id="ProtNLM"/>
    </source>
</evidence>
<evidence type="ECO:0000313" key="1">
    <source>
        <dbReference type="EMBL" id="EGQ27153.1"/>
    </source>
</evidence>
<dbReference type="PROSITE" id="PS51257">
    <property type="entry name" value="PROKAR_LIPOPROTEIN"/>
    <property type="match status" value="1"/>
</dbReference>
<accession>F9DPW0</accession>
<gene>
    <name evidence="1" type="ORF">HMPREF9372_0840</name>
</gene>
<organism evidence="1 2">
    <name type="scientific">Sporosarcina newyorkensis 2681</name>
    <dbReference type="NCBI Taxonomy" id="1027292"/>
    <lineage>
        <taxon>Bacteria</taxon>
        <taxon>Bacillati</taxon>
        <taxon>Bacillota</taxon>
        <taxon>Bacilli</taxon>
        <taxon>Bacillales</taxon>
        <taxon>Caryophanaceae</taxon>
        <taxon>Sporosarcina</taxon>
    </lineage>
</organism>
<dbReference type="EMBL" id="AFPZ01000020">
    <property type="protein sequence ID" value="EGQ27153.1"/>
    <property type="molecule type" value="Genomic_DNA"/>
</dbReference>
<sequence length="148" mass="17083">MYNSIRNIPYSSLRREILLKRIGLLFTLLILLTGCSDKGTKIENTTAYDEDKLEEVLDQNSHVKLAIALLHEKDLITGIRVNTFSRFQKKKIASDIKKKLEKAYPDLTVTVSADSKVLLETKKLIDKEKQDEYQKKIDKIKSIEKEQT</sequence>
<dbReference type="Proteomes" id="UP000005316">
    <property type="component" value="Unassembled WGS sequence"/>
</dbReference>
<proteinExistence type="predicted"/>
<protein>
    <recommendedName>
        <fullName evidence="3">Sporulation lipoprotein YhcN/YlaJ</fullName>
    </recommendedName>
</protein>
<dbReference type="STRING" id="759851.SAMN04244570_1789"/>
<evidence type="ECO:0000313" key="2">
    <source>
        <dbReference type="Proteomes" id="UP000005316"/>
    </source>
</evidence>
<dbReference type="HOGENOM" id="CLU_155719_0_0_9"/>